<dbReference type="EMBL" id="CATOUU010000764">
    <property type="protein sequence ID" value="CAI9946663.1"/>
    <property type="molecule type" value="Genomic_DNA"/>
</dbReference>
<evidence type="ECO:0000313" key="2">
    <source>
        <dbReference type="EMBL" id="CAI9971347.1"/>
    </source>
</evidence>
<gene>
    <name evidence="3" type="ORF">HINF_LOCUS14535</name>
    <name evidence="1" type="ORF">HINF_LOCUS34308</name>
    <name evidence="4" type="ORF">HINF_LOCUS44066</name>
    <name evidence="2" type="ORF">HINF_LOCUS58992</name>
</gene>
<reference evidence="3 5" key="2">
    <citation type="submission" date="2024-07" db="EMBL/GenBank/DDBJ databases">
        <authorList>
            <person name="Akdeniz Z."/>
        </authorList>
    </citation>
    <scope>NUCLEOTIDE SEQUENCE [LARGE SCALE GENOMIC DNA]</scope>
</reference>
<comment type="caution">
    <text evidence="1">The sequence shown here is derived from an EMBL/GenBank/DDBJ whole genome shotgun (WGS) entry which is preliminary data.</text>
</comment>
<sequence>MSKITKIPLTVGTTFDSKQSTSTSHTSLYQLDFQSPPQILSKIIRQSDAQNIVYYNTSVIKQFRDQKFDDYNNSATYNFGNTDNQITNQEGERDEEQIFDRRQEYPILQTESKYKQEVADQPLYEDSEGFQVVQKQPSNLQNMIRNEVEYLKSMVERMKTIEHWAEQCTANVAKLEKNQQKQQRKVMSRVQ</sequence>
<dbReference type="Proteomes" id="UP001642409">
    <property type="component" value="Unassembled WGS sequence"/>
</dbReference>
<dbReference type="EMBL" id="CATOUU010001090">
    <property type="protein sequence ID" value="CAI9971347.1"/>
    <property type="molecule type" value="Genomic_DNA"/>
</dbReference>
<protein>
    <submittedName>
        <fullName evidence="3">Hypothetical_protein</fullName>
    </submittedName>
</protein>
<proteinExistence type="predicted"/>
<evidence type="ECO:0000313" key="3">
    <source>
        <dbReference type="EMBL" id="CAL5996083.1"/>
    </source>
</evidence>
<dbReference type="AlphaFoldDB" id="A0AA86UPZ0"/>
<name>A0AA86UPZ0_9EUKA</name>
<evidence type="ECO:0000313" key="1">
    <source>
        <dbReference type="EMBL" id="CAI9946663.1"/>
    </source>
</evidence>
<dbReference type="EMBL" id="CAXDID020000034">
    <property type="protein sequence ID" value="CAL5996083.1"/>
    <property type="molecule type" value="Genomic_DNA"/>
</dbReference>
<evidence type="ECO:0000313" key="5">
    <source>
        <dbReference type="Proteomes" id="UP001642409"/>
    </source>
</evidence>
<organism evidence="1">
    <name type="scientific">Hexamita inflata</name>
    <dbReference type="NCBI Taxonomy" id="28002"/>
    <lineage>
        <taxon>Eukaryota</taxon>
        <taxon>Metamonada</taxon>
        <taxon>Diplomonadida</taxon>
        <taxon>Hexamitidae</taxon>
        <taxon>Hexamitinae</taxon>
        <taxon>Hexamita</taxon>
    </lineage>
</organism>
<reference evidence="1" key="1">
    <citation type="submission" date="2023-06" db="EMBL/GenBank/DDBJ databases">
        <authorList>
            <person name="Kurt Z."/>
        </authorList>
    </citation>
    <scope>NUCLEOTIDE SEQUENCE</scope>
</reference>
<dbReference type="EMBL" id="CAXDID020000186">
    <property type="protein sequence ID" value="CAL6050812.1"/>
    <property type="molecule type" value="Genomic_DNA"/>
</dbReference>
<evidence type="ECO:0000313" key="4">
    <source>
        <dbReference type="EMBL" id="CAL6050812.1"/>
    </source>
</evidence>
<keyword evidence="5" id="KW-1185">Reference proteome</keyword>
<accession>A0AA86UPZ0</accession>